<feature type="compositionally biased region" description="Low complexity" evidence="11">
    <location>
        <begin position="287"/>
        <end position="300"/>
    </location>
</feature>
<keyword evidence="5" id="KW-0235">DNA replication</keyword>
<keyword evidence="6" id="KW-0227">DNA damage</keyword>
<keyword evidence="13" id="KW-1185">Reference proteome</keyword>
<evidence type="ECO:0000256" key="10">
    <source>
        <dbReference type="ARBA" id="ARBA00083711"/>
    </source>
</evidence>
<feature type="region of interest" description="Disordered" evidence="11">
    <location>
        <begin position="238"/>
        <end position="474"/>
    </location>
</feature>
<evidence type="ECO:0000256" key="4">
    <source>
        <dbReference type="ARBA" id="ARBA00022490"/>
    </source>
</evidence>
<reference evidence="12" key="2">
    <citation type="submission" date="2025-09" db="UniProtKB">
        <authorList>
            <consortium name="Ensembl"/>
        </authorList>
    </citation>
    <scope>IDENTIFICATION</scope>
</reference>
<feature type="compositionally biased region" description="Pro residues" evidence="11">
    <location>
        <begin position="262"/>
        <end position="286"/>
    </location>
</feature>
<evidence type="ECO:0000256" key="9">
    <source>
        <dbReference type="ARBA" id="ARBA00023242"/>
    </source>
</evidence>
<dbReference type="OrthoDB" id="514823at2759"/>
<organism evidence="12 13">
    <name type="scientific">Leptobrachium leishanense</name>
    <name type="common">Leishan spiny toad</name>
    <dbReference type="NCBI Taxonomy" id="445787"/>
    <lineage>
        <taxon>Eukaryota</taxon>
        <taxon>Metazoa</taxon>
        <taxon>Chordata</taxon>
        <taxon>Craniata</taxon>
        <taxon>Vertebrata</taxon>
        <taxon>Euteleostomi</taxon>
        <taxon>Amphibia</taxon>
        <taxon>Batrachia</taxon>
        <taxon>Anura</taxon>
        <taxon>Pelobatoidea</taxon>
        <taxon>Megophryidae</taxon>
        <taxon>Leptobrachium</taxon>
    </lineage>
</organism>
<dbReference type="Proteomes" id="UP000694569">
    <property type="component" value="Unplaced"/>
</dbReference>
<evidence type="ECO:0000256" key="11">
    <source>
        <dbReference type="SAM" id="MobiDB-lite"/>
    </source>
</evidence>
<proteinExistence type="predicted"/>
<dbReference type="AlphaFoldDB" id="A0A8C5LW73"/>
<feature type="compositionally biased region" description="Basic residues" evidence="11">
    <location>
        <begin position="385"/>
        <end position="394"/>
    </location>
</feature>
<dbReference type="GO" id="GO:0043625">
    <property type="term" value="C:delta DNA polymerase complex"/>
    <property type="evidence" value="ECO:0007669"/>
    <property type="project" value="InterPro"/>
</dbReference>
<dbReference type="Ensembl" id="ENSLLET00000005173.1">
    <property type="protein sequence ID" value="ENSLLEP00000004956.1"/>
    <property type="gene ID" value="ENSLLEG00000003139.1"/>
</dbReference>
<evidence type="ECO:0000313" key="13">
    <source>
        <dbReference type="Proteomes" id="UP000694569"/>
    </source>
</evidence>
<feature type="compositionally biased region" description="Basic and acidic residues" evidence="11">
    <location>
        <begin position="195"/>
        <end position="206"/>
    </location>
</feature>
<keyword evidence="8" id="KW-0234">DNA repair</keyword>
<dbReference type="InterPro" id="IPR019038">
    <property type="entry name" value="POLD3"/>
</dbReference>
<evidence type="ECO:0000256" key="8">
    <source>
        <dbReference type="ARBA" id="ARBA00023204"/>
    </source>
</evidence>
<comment type="subcellular location">
    <subcellularLocation>
        <location evidence="2">Cytoplasm</location>
    </subcellularLocation>
    <subcellularLocation>
        <location evidence="1">Nucleus</location>
    </subcellularLocation>
</comment>
<evidence type="ECO:0000256" key="1">
    <source>
        <dbReference type="ARBA" id="ARBA00004123"/>
    </source>
</evidence>
<dbReference type="GO" id="GO:0003887">
    <property type="term" value="F:DNA-directed DNA polymerase activity"/>
    <property type="evidence" value="ECO:0007669"/>
    <property type="project" value="TreeGrafter"/>
</dbReference>
<feature type="compositionally biased region" description="Low complexity" evidence="11">
    <location>
        <begin position="426"/>
        <end position="440"/>
    </location>
</feature>
<dbReference type="GO" id="GO:0006271">
    <property type="term" value="P:DNA strand elongation involved in DNA replication"/>
    <property type="evidence" value="ECO:0007669"/>
    <property type="project" value="TreeGrafter"/>
</dbReference>
<dbReference type="PANTHER" id="PTHR17598:SF13">
    <property type="entry name" value="DNA POLYMERASE DELTA SUBUNIT 3"/>
    <property type="match status" value="1"/>
</dbReference>
<dbReference type="Gene3D" id="3.90.1030.20">
    <property type="entry name" value="DNA polymerase delta, p66 (Cdc27) subunit, wHTH domain"/>
    <property type="match status" value="1"/>
</dbReference>
<keyword evidence="7" id="KW-0228">DNA excision</keyword>
<evidence type="ECO:0000256" key="7">
    <source>
        <dbReference type="ARBA" id="ARBA00022769"/>
    </source>
</evidence>
<dbReference type="GO" id="GO:0006297">
    <property type="term" value="P:nucleotide-excision repair, DNA gap filling"/>
    <property type="evidence" value="ECO:0007669"/>
    <property type="project" value="TreeGrafter"/>
</dbReference>
<feature type="compositionally biased region" description="Low complexity" evidence="11">
    <location>
        <begin position="252"/>
        <end position="261"/>
    </location>
</feature>
<evidence type="ECO:0000256" key="6">
    <source>
        <dbReference type="ARBA" id="ARBA00022763"/>
    </source>
</evidence>
<dbReference type="FunFam" id="3.90.1030.20:FF:000001">
    <property type="entry name" value="DNA polymerase delta 3, accessory subunit"/>
    <property type="match status" value="1"/>
</dbReference>
<evidence type="ECO:0000256" key="5">
    <source>
        <dbReference type="ARBA" id="ARBA00022705"/>
    </source>
</evidence>
<dbReference type="GO" id="GO:0005737">
    <property type="term" value="C:cytoplasm"/>
    <property type="evidence" value="ECO:0007669"/>
    <property type="project" value="UniProtKB-SubCell"/>
</dbReference>
<dbReference type="Pfam" id="PF09507">
    <property type="entry name" value="CDC27"/>
    <property type="match status" value="1"/>
</dbReference>
<dbReference type="GO" id="GO:1904161">
    <property type="term" value="P:DNA synthesis involved in UV-damage excision repair"/>
    <property type="evidence" value="ECO:0007669"/>
    <property type="project" value="TreeGrafter"/>
</dbReference>
<evidence type="ECO:0000256" key="2">
    <source>
        <dbReference type="ARBA" id="ARBA00004496"/>
    </source>
</evidence>
<name>A0A8C5LW73_9ANUR</name>
<sequence length="474" mass="51087">MDELYLENIDELVTDQNKIVTYKWLSHTLGVHVNQAKQMLYDYVTRKRKENQTAQVHVTYLVTGKCVQNGYSYHKVAVVKEEKLEASKAKLAVVANVHVYSIQKATLKDSAPLFNTDYDIFKNNLQDCNKFSAIRCPEAVPRSAEQLQKAHSQQPEEAPAPTVNGHIPPSAAKTASQKPKGIMGMFSRPASKPQETNKEPKAENKEPAVTAGSGRTSAKASAMNNFFGKAAFSKIKESPQVNESVKQEEQASKSSSSASAPAPQPAPAPAPQPAPAPTPQPAPAPPSAQTAKKGASSKAPGKGKKGGRVKRAEVSDSDDESEKLVKKRRRIKQPTSDSSDEEAVSPPLDVKTPSPPPPSPPAPLPVPEPDVKMETEAPSQVQPGGKRRKRKRVLKSNTFLDEEGSMVTEKAYESESCTDSGEEFVSAKLAAAPKPSSAGSTKQDAKRESKPPKKSSVASKGTKQASIMGFFQKK</sequence>
<feature type="region of interest" description="Disordered" evidence="11">
    <location>
        <begin position="142"/>
        <end position="218"/>
    </location>
</feature>
<reference evidence="12" key="1">
    <citation type="submission" date="2025-08" db="UniProtKB">
        <authorList>
            <consortium name="Ensembl"/>
        </authorList>
    </citation>
    <scope>IDENTIFICATION</scope>
</reference>
<feature type="compositionally biased region" description="Pro residues" evidence="11">
    <location>
        <begin position="353"/>
        <end position="368"/>
    </location>
</feature>
<evidence type="ECO:0000256" key="3">
    <source>
        <dbReference type="ARBA" id="ARBA00017589"/>
    </source>
</evidence>
<keyword evidence="4" id="KW-0963">Cytoplasm</keyword>
<accession>A0A8C5LW73</accession>
<keyword evidence="9" id="KW-0539">Nucleus</keyword>
<dbReference type="GeneTree" id="ENSGT00940000163239"/>
<feature type="compositionally biased region" description="Polar residues" evidence="11">
    <location>
        <begin position="145"/>
        <end position="155"/>
    </location>
</feature>
<dbReference type="PANTHER" id="PTHR17598">
    <property type="entry name" value="DNA POLYMERASE DELTA SUBUNIT 3"/>
    <property type="match status" value="1"/>
</dbReference>
<dbReference type="InterPro" id="IPR041913">
    <property type="entry name" value="POLD3_sf"/>
</dbReference>
<evidence type="ECO:0000313" key="12">
    <source>
        <dbReference type="Ensembl" id="ENSLLEP00000004956.1"/>
    </source>
</evidence>
<protein>
    <recommendedName>
        <fullName evidence="3">DNA polymerase delta subunit 3</fullName>
    </recommendedName>
    <alternativeName>
        <fullName evidence="10">DNA polymerase delta subunit p66</fullName>
    </alternativeName>
</protein>